<sequence length="145" mass="16365">MEINKTRDHNLNLLSELGFVKFSNTTVFHKSSTSLISPAVAENKTGGYWFDIRQVNLERLSENSYLFVRIVPNMFVLATIGEISYLISSELMDNRPHSGDVWGLGIKIDHAKKTADIFNKSSSENKFRTELLSIDEAKLKLASIV</sequence>
<accession>A0A0C1Y7V4</accession>
<comment type="caution">
    <text evidence="1">The sequence shown here is derived from an EMBL/GenBank/DDBJ whole genome shotgun (WGS) entry which is preliminary data.</text>
</comment>
<protein>
    <submittedName>
        <fullName evidence="1">Uncharacterized protein</fullName>
    </submittedName>
</protein>
<organism evidence="1">
    <name type="scientific">Lyngbya confervoides BDU141951</name>
    <dbReference type="NCBI Taxonomy" id="1574623"/>
    <lineage>
        <taxon>Bacteria</taxon>
        <taxon>Bacillati</taxon>
        <taxon>Cyanobacteriota</taxon>
        <taxon>Cyanophyceae</taxon>
        <taxon>Oscillatoriophycideae</taxon>
        <taxon>Oscillatoriales</taxon>
        <taxon>Microcoleaceae</taxon>
        <taxon>Lyngbya</taxon>
    </lineage>
</organism>
<name>A0A0C1Y7V4_9CYAN</name>
<reference evidence="1" key="2">
    <citation type="journal article" date="2015" name="Genome Announc.">
        <title>Draft Genome Sequence of Filamentous Marine Cyanobacterium Lyngbya confervoides Strain BDU141951.</title>
        <authorList>
            <person name="Chandrababunaidu M.M."/>
            <person name="Sen D."/>
            <person name="Tripathy S."/>
        </authorList>
    </citation>
    <scope>NUCLEOTIDE SEQUENCE</scope>
    <source>
        <strain evidence="1">BDU141951</strain>
    </source>
</reference>
<dbReference type="EMBL" id="JTHE02000003">
    <property type="protein sequence ID" value="NEV68507.1"/>
    <property type="molecule type" value="Genomic_DNA"/>
</dbReference>
<proteinExistence type="predicted"/>
<gene>
    <name evidence="1" type="ORF">QQ91_015440</name>
</gene>
<reference evidence="1" key="3">
    <citation type="submission" date="2020-02" db="EMBL/GenBank/DDBJ databases">
        <authorList>
            <person name="Sarangi A.N."/>
            <person name="Ghosh S."/>
            <person name="Mukherjee M."/>
            <person name="Tripathy S."/>
        </authorList>
    </citation>
    <scope>NUCLEOTIDE SEQUENCE</scope>
    <source>
        <strain evidence="1">BDU141951</strain>
    </source>
</reference>
<reference evidence="1" key="1">
    <citation type="submission" date="2014-11" db="EMBL/GenBank/DDBJ databases">
        <authorList>
            <person name="Malar M.C."/>
            <person name="Sen D."/>
            <person name="Tripathy S."/>
        </authorList>
    </citation>
    <scope>NUCLEOTIDE SEQUENCE</scope>
    <source>
        <strain evidence="1">BDU141951</strain>
    </source>
</reference>
<dbReference type="AlphaFoldDB" id="A0A0C1Y7V4"/>
<evidence type="ECO:0000313" key="1">
    <source>
        <dbReference type="EMBL" id="NEV68507.1"/>
    </source>
</evidence>